<comment type="caution">
    <text evidence="3">The sequence shown here is derived from an EMBL/GenBank/DDBJ whole genome shotgun (WGS) entry which is preliminary data.</text>
</comment>
<accession>A0A512JNZ1</accession>
<feature type="transmembrane region" description="Helical" evidence="2">
    <location>
        <begin position="30"/>
        <end position="48"/>
    </location>
</feature>
<dbReference type="EMBL" id="BJZV01000020">
    <property type="protein sequence ID" value="GEP11583.1"/>
    <property type="molecule type" value="Genomic_DNA"/>
</dbReference>
<feature type="compositionally biased region" description="Basic and acidic residues" evidence="1">
    <location>
        <begin position="50"/>
        <end position="61"/>
    </location>
</feature>
<sequence>MVPALAIALTAVLLLMVFWRQHLGSLMQLASLLAALLLMIWLQDNGYLNSKDRQPPVKDRPMPLNPGR</sequence>
<keyword evidence="4" id="KW-1185">Reference proteome</keyword>
<dbReference type="RefSeq" id="WP_147048002.1">
    <property type="nucleotide sequence ID" value="NZ_BPQK01000074.1"/>
</dbReference>
<feature type="region of interest" description="Disordered" evidence="1">
    <location>
        <begin position="47"/>
        <end position="68"/>
    </location>
</feature>
<evidence type="ECO:0000313" key="4">
    <source>
        <dbReference type="Proteomes" id="UP000321750"/>
    </source>
</evidence>
<proteinExistence type="predicted"/>
<organism evidence="3 4">
    <name type="scientific">Methylobacterium gnaphalii</name>
    <dbReference type="NCBI Taxonomy" id="1010610"/>
    <lineage>
        <taxon>Bacteria</taxon>
        <taxon>Pseudomonadati</taxon>
        <taxon>Pseudomonadota</taxon>
        <taxon>Alphaproteobacteria</taxon>
        <taxon>Hyphomicrobiales</taxon>
        <taxon>Methylobacteriaceae</taxon>
        <taxon>Methylobacterium</taxon>
    </lineage>
</organism>
<keyword evidence="2" id="KW-0812">Transmembrane</keyword>
<evidence type="ECO:0000256" key="1">
    <source>
        <dbReference type="SAM" id="MobiDB-lite"/>
    </source>
</evidence>
<reference evidence="3 4" key="1">
    <citation type="submission" date="2019-07" db="EMBL/GenBank/DDBJ databases">
        <title>Whole genome shotgun sequence of Methylobacterium gnaphalii NBRC 107716.</title>
        <authorList>
            <person name="Hosoyama A."/>
            <person name="Uohara A."/>
            <person name="Ohji S."/>
            <person name="Ichikawa N."/>
        </authorList>
    </citation>
    <scope>NUCLEOTIDE SEQUENCE [LARGE SCALE GENOMIC DNA]</scope>
    <source>
        <strain evidence="3 4">NBRC 107716</strain>
    </source>
</reference>
<dbReference type="AlphaFoldDB" id="A0A512JNZ1"/>
<dbReference type="Proteomes" id="UP000321750">
    <property type="component" value="Unassembled WGS sequence"/>
</dbReference>
<name>A0A512JNZ1_9HYPH</name>
<evidence type="ECO:0000313" key="3">
    <source>
        <dbReference type="EMBL" id="GEP11583.1"/>
    </source>
</evidence>
<protein>
    <submittedName>
        <fullName evidence="3">Uncharacterized protein</fullName>
    </submittedName>
</protein>
<evidence type="ECO:0000256" key="2">
    <source>
        <dbReference type="SAM" id="Phobius"/>
    </source>
</evidence>
<keyword evidence="2" id="KW-1133">Transmembrane helix</keyword>
<keyword evidence="2" id="KW-0472">Membrane</keyword>
<gene>
    <name evidence="3" type="ORF">MGN01_34280</name>
</gene>